<keyword evidence="9" id="KW-0411">Iron-sulfur</keyword>
<dbReference type="RefSeq" id="WP_090873234.1">
    <property type="nucleotide sequence ID" value="NZ_FNYE01000044.1"/>
</dbReference>
<keyword evidence="7" id="KW-0249">Electron transport</keyword>
<dbReference type="InterPro" id="IPR014283">
    <property type="entry name" value="FdIII_4_nif"/>
</dbReference>
<dbReference type="InterPro" id="IPR050572">
    <property type="entry name" value="Fe-S_Ferredoxin"/>
</dbReference>
<evidence type="ECO:0000256" key="9">
    <source>
        <dbReference type="ARBA" id="ARBA00023014"/>
    </source>
</evidence>
<dbReference type="Pfam" id="PF12838">
    <property type="entry name" value="Fer4_7"/>
    <property type="match status" value="1"/>
</dbReference>
<dbReference type="EMBL" id="FNYE01000044">
    <property type="protein sequence ID" value="SEK09397.1"/>
    <property type="molecule type" value="Genomic_DNA"/>
</dbReference>
<proteinExistence type="predicted"/>
<evidence type="ECO:0000256" key="11">
    <source>
        <dbReference type="ARBA" id="ARBA00030616"/>
    </source>
</evidence>
<dbReference type="NCBIfam" id="TIGR02936">
    <property type="entry name" value="fdxN_nitrog"/>
    <property type="match status" value="1"/>
</dbReference>
<keyword evidence="3" id="KW-0813">Transport</keyword>
<keyword evidence="10" id="KW-0535">Nitrogen fixation</keyword>
<accession>A0A1H7E8M7</accession>
<dbReference type="SUPFAM" id="SSF54862">
    <property type="entry name" value="4Fe-4S ferredoxins"/>
    <property type="match status" value="1"/>
</dbReference>
<dbReference type="PANTHER" id="PTHR43687">
    <property type="entry name" value="ADENYLYLSULFATE REDUCTASE, BETA SUBUNIT"/>
    <property type="match status" value="1"/>
</dbReference>
<evidence type="ECO:0000256" key="4">
    <source>
        <dbReference type="ARBA" id="ARBA00022485"/>
    </source>
</evidence>
<reference evidence="14" key="1">
    <citation type="submission" date="2016-10" db="EMBL/GenBank/DDBJ databases">
        <authorList>
            <person name="Varghese N."/>
            <person name="Submissions S."/>
        </authorList>
    </citation>
    <scope>NUCLEOTIDE SEQUENCE [LARGE SCALE GENOMIC DNA]</scope>
    <source>
        <strain evidence="14">LMG 26031</strain>
    </source>
</reference>
<keyword evidence="4" id="KW-0004">4Fe-4S</keyword>
<evidence type="ECO:0000259" key="12">
    <source>
        <dbReference type="PROSITE" id="PS51379"/>
    </source>
</evidence>
<comment type="function">
    <text evidence="2">Ferredoxins are iron-sulfur proteins that transfer electrons in a wide variety of metabolic reactions.</text>
</comment>
<dbReference type="Gene3D" id="3.30.70.20">
    <property type="match status" value="1"/>
</dbReference>
<dbReference type="AlphaFoldDB" id="A0A1H7E8M7"/>
<dbReference type="PANTHER" id="PTHR43687:SF1">
    <property type="entry name" value="FERREDOXIN III"/>
    <property type="match status" value="1"/>
</dbReference>
<dbReference type="PROSITE" id="PS00198">
    <property type="entry name" value="4FE4S_FER_1"/>
    <property type="match status" value="1"/>
</dbReference>
<evidence type="ECO:0000256" key="7">
    <source>
        <dbReference type="ARBA" id="ARBA00022982"/>
    </source>
</evidence>
<evidence type="ECO:0000256" key="2">
    <source>
        <dbReference type="ARBA" id="ARBA00003532"/>
    </source>
</evidence>
<organism evidence="13 14">
    <name type="scientific">Paraburkholderia diazotrophica</name>
    <dbReference type="NCBI Taxonomy" id="667676"/>
    <lineage>
        <taxon>Bacteria</taxon>
        <taxon>Pseudomonadati</taxon>
        <taxon>Pseudomonadota</taxon>
        <taxon>Betaproteobacteria</taxon>
        <taxon>Burkholderiales</taxon>
        <taxon>Burkholderiaceae</taxon>
        <taxon>Paraburkholderia</taxon>
    </lineage>
</organism>
<dbReference type="Proteomes" id="UP000198866">
    <property type="component" value="Unassembled WGS sequence"/>
</dbReference>
<dbReference type="GO" id="GO:0051539">
    <property type="term" value="F:4 iron, 4 sulfur cluster binding"/>
    <property type="evidence" value="ECO:0007669"/>
    <property type="project" value="UniProtKB-KW"/>
</dbReference>
<gene>
    <name evidence="13" type="ORF">SAMN05192539_104413</name>
</gene>
<keyword evidence="14" id="KW-1185">Reference proteome</keyword>
<dbReference type="GO" id="GO:0046872">
    <property type="term" value="F:metal ion binding"/>
    <property type="evidence" value="ECO:0007669"/>
    <property type="project" value="UniProtKB-KW"/>
</dbReference>
<evidence type="ECO:0000256" key="5">
    <source>
        <dbReference type="ARBA" id="ARBA00022723"/>
    </source>
</evidence>
<comment type="cofactor">
    <cofactor evidence="1">
        <name>[4Fe-4S] cluster</name>
        <dbReference type="ChEBI" id="CHEBI:49883"/>
    </cofactor>
</comment>
<keyword evidence="8" id="KW-0408">Iron</keyword>
<name>A0A1H7E8M7_9BURK</name>
<protein>
    <recommendedName>
        <fullName evidence="11">Ferredoxin III</fullName>
    </recommendedName>
</protein>
<evidence type="ECO:0000313" key="14">
    <source>
        <dbReference type="Proteomes" id="UP000198866"/>
    </source>
</evidence>
<dbReference type="STRING" id="667676.SAMN05192539_104413"/>
<evidence type="ECO:0000256" key="3">
    <source>
        <dbReference type="ARBA" id="ARBA00022448"/>
    </source>
</evidence>
<evidence type="ECO:0000256" key="8">
    <source>
        <dbReference type="ARBA" id="ARBA00023004"/>
    </source>
</evidence>
<evidence type="ECO:0000313" key="13">
    <source>
        <dbReference type="EMBL" id="SEK09397.1"/>
    </source>
</evidence>
<dbReference type="InterPro" id="IPR017900">
    <property type="entry name" value="4Fe4S_Fe_S_CS"/>
</dbReference>
<evidence type="ECO:0000256" key="6">
    <source>
        <dbReference type="ARBA" id="ARBA00022737"/>
    </source>
</evidence>
<evidence type="ECO:0000256" key="10">
    <source>
        <dbReference type="ARBA" id="ARBA00023231"/>
    </source>
</evidence>
<dbReference type="InterPro" id="IPR017896">
    <property type="entry name" value="4Fe4S_Fe-S-bd"/>
</dbReference>
<dbReference type="PROSITE" id="PS51379">
    <property type="entry name" value="4FE4S_FER_2"/>
    <property type="match status" value="2"/>
</dbReference>
<keyword evidence="6" id="KW-0677">Repeat</keyword>
<dbReference type="OrthoDB" id="9781785at2"/>
<feature type="domain" description="4Fe-4S ferredoxin-type" evidence="12">
    <location>
        <begin position="19"/>
        <end position="48"/>
    </location>
</feature>
<sequence>MNDIFSVKLPGGKIWTPAFVSSLDEQKCIGCGRCFRVCSRGVLQLVGVSEDGALIPLDDDDEDEYQKKVMTIAHPQLCIGCTACAKICPKKCYRHVPAQI</sequence>
<keyword evidence="5" id="KW-0479">Metal-binding</keyword>
<feature type="domain" description="4Fe-4S ferredoxin-type" evidence="12">
    <location>
        <begin position="68"/>
        <end position="98"/>
    </location>
</feature>
<evidence type="ECO:0000256" key="1">
    <source>
        <dbReference type="ARBA" id="ARBA00001966"/>
    </source>
</evidence>